<dbReference type="Gene3D" id="2.30.29.30">
    <property type="entry name" value="Pleckstrin-homology domain (PH domain)/Phosphotyrosine-binding domain (PTB)"/>
    <property type="match status" value="1"/>
</dbReference>
<dbReference type="SUPFAM" id="SSF50729">
    <property type="entry name" value="PH domain-like"/>
    <property type="match status" value="1"/>
</dbReference>
<dbReference type="InterPro" id="IPR001849">
    <property type="entry name" value="PH_domain"/>
</dbReference>
<feature type="compositionally biased region" description="Basic and acidic residues" evidence="1">
    <location>
        <begin position="375"/>
        <end position="385"/>
    </location>
</feature>
<gene>
    <name evidence="3" type="ORF">A3770_17p80030</name>
</gene>
<evidence type="ECO:0000313" key="3">
    <source>
        <dbReference type="EMBL" id="QDZ25485.1"/>
    </source>
</evidence>
<protein>
    <recommendedName>
        <fullName evidence="2">PH domain-containing protein</fullName>
    </recommendedName>
</protein>
<feature type="compositionally biased region" description="Basic and acidic residues" evidence="1">
    <location>
        <begin position="395"/>
        <end position="411"/>
    </location>
</feature>
<dbReference type="Pfam" id="PF00169">
    <property type="entry name" value="PH"/>
    <property type="match status" value="1"/>
</dbReference>
<evidence type="ECO:0000256" key="1">
    <source>
        <dbReference type="SAM" id="MobiDB-lite"/>
    </source>
</evidence>
<dbReference type="OrthoDB" id="2157866at2759"/>
<feature type="region of interest" description="Disordered" evidence="1">
    <location>
        <begin position="453"/>
        <end position="482"/>
    </location>
</feature>
<feature type="region of interest" description="Disordered" evidence="1">
    <location>
        <begin position="15"/>
        <end position="77"/>
    </location>
</feature>
<reference evidence="3 4" key="1">
    <citation type="submission" date="2018-07" db="EMBL/GenBank/DDBJ databases">
        <title>The complete nuclear genome of the prasinophyte Chloropicon primus (CCMP1205).</title>
        <authorList>
            <person name="Pombert J.-F."/>
            <person name="Otis C."/>
            <person name="Turmel M."/>
            <person name="Lemieux C."/>
        </authorList>
    </citation>
    <scope>NUCLEOTIDE SEQUENCE [LARGE SCALE GENOMIC DNA]</scope>
    <source>
        <strain evidence="3 4">CCMP1205</strain>
    </source>
</reference>
<dbReference type="PANTHER" id="PTHR12752:SF9">
    <property type="entry name" value="KRAMER, ISOFORM I"/>
    <property type="match status" value="1"/>
</dbReference>
<dbReference type="SMART" id="SM00233">
    <property type="entry name" value="PH"/>
    <property type="match status" value="1"/>
</dbReference>
<dbReference type="PANTHER" id="PTHR12752">
    <property type="entry name" value="PHOSPHOINOSITOL 3-PHOSPHATE-BINDING PROTEIN"/>
    <property type="match status" value="1"/>
</dbReference>
<evidence type="ECO:0000259" key="2">
    <source>
        <dbReference type="PROSITE" id="PS50003"/>
    </source>
</evidence>
<name>A0A5B8N0P7_9CHLO</name>
<proteinExistence type="predicted"/>
<feature type="region of interest" description="Disordered" evidence="1">
    <location>
        <begin position="375"/>
        <end position="411"/>
    </location>
</feature>
<dbReference type="InterPro" id="IPR011993">
    <property type="entry name" value="PH-like_dom_sf"/>
</dbReference>
<keyword evidence="4" id="KW-1185">Reference proteome</keyword>
<sequence length="482" mass="55488">MEKVDQETIRLVRRLKSLNKSESFQGGQEADAQKDKSSKWNRIRQVTHTPRGEGTAEGTGDGRDGMQEPSGEAERPTGERGIYNALFAPTPSVSSASGGADKDKDKASGPASKEVVFLPHLNLENRFLVSAQTAVHYGGWLLKRGSHMKVWRRRWFTVENECILYRKDPQDFEIKGSIPLCCVRNIFRTDNVKSKAKYENACICIKTDWRTYVVVAETALEARQWNFYLFRLWREVISRARQTVHKVENISSSDLIEETRLRFGGGGGEGEDHEEAIKNDLPAANDTFVAQLKSADATRSMLVQRLWKLAYKLVVLKKNVDFAKDVADLYQKQIDVVTQQRQGDTKTQRRAQETIKLLKKTLHKVNGLYEKEMKEREKQEGRAESLEADLSQAREQIKEKDDMIAGKDKENRQLEEDVLQYQKQVEDYYMNLKKQQEDHIRTSRPWLASTLQQNTPLLQLQRGDPAMNADRERQPRRRSSRQ</sequence>
<evidence type="ECO:0000313" key="4">
    <source>
        <dbReference type="Proteomes" id="UP000316726"/>
    </source>
</evidence>
<feature type="region of interest" description="Disordered" evidence="1">
    <location>
        <begin position="89"/>
        <end position="111"/>
    </location>
</feature>
<dbReference type="EMBL" id="CP031050">
    <property type="protein sequence ID" value="QDZ25485.1"/>
    <property type="molecule type" value="Genomic_DNA"/>
</dbReference>
<dbReference type="PROSITE" id="PS50003">
    <property type="entry name" value="PH_DOMAIN"/>
    <property type="match status" value="1"/>
</dbReference>
<accession>A0A5B8N0P7</accession>
<organism evidence="3 4">
    <name type="scientific">Chloropicon primus</name>
    <dbReference type="NCBI Taxonomy" id="1764295"/>
    <lineage>
        <taxon>Eukaryota</taxon>
        <taxon>Viridiplantae</taxon>
        <taxon>Chlorophyta</taxon>
        <taxon>Chloropicophyceae</taxon>
        <taxon>Chloropicales</taxon>
        <taxon>Chloropicaceae</taxon>
        <taxon>Chloropicon</taxon>
    </lineage>
</organism>
<feature type="compositionally biased region" description="Basic and acidic residues" evidence="1">
    <location>
        <begin position="60"/>
        <end position="77"/>
    </location>
</feature>
<dbReference type="Proteomes" id="UP000316726">
    <property type="component" value="Chromosome 17"/>
</dbReference>
<dbReference type="AlphaFoldDB" id="A0A5B8N0P7"/>
<feature type="domain" description="PH" evidence="2">
    <location>
        <begin position="134"/>
        <end position="234"/>
    </location>
</feature>